<evidence type="ECO:0000313" key="3">
    <source>
        <dbReference type="Proteomes" id="UP000823674"/>
    </source>
</evidence>
<proteinExistence type="predicted"/>
<evidence type="ECO:0000256" key="1">
    <source>
        <dbReference type="SAM" id="MobiDB-lite"/>
    </source>
</evidence>
<name>A0ABQ7L207_BRACM</name>
<keyword evidence="3" id="KW-1185">Reference proteome</keyword>
<feature type="region of interest" description="Disordered" evidence="1">
    <location>
        <begin position="1"/>
        <end position="24"/>
    </location>
</feature>
<dbReference type="Proteomes" id="UP000823674">
    <property type="component" value="Chromosome A07"/>
</dbReference>
<reference evidence="2 3" key="1">
    <citation type="submission" date="2021-03" db="EMBL/GenBank/DDBJ databases">
        <authorList>
            <person name="King G.J."/>
            <person name="Bancroft I."/>
            <person name="Baten A."/>
            <person name="Bloomfield J."/>
            <person name="Borpatragohain P."/>
            <person name="He Z."/>
            <person name="Irish N."/>
            <person name="Irwin J."/>
            <person name="Liu K."/>
            <person name="Mauleon R.P."/>
            <person name="Moore J."/>
            <person name="Morris R."/>
            <person name="Ostergaard L."/>
            <person name="Wang B."/>
            <person name="Wells R."/>
        </authorList>
    </citation>
    <scope>NUCLEOTIDE SEQUENCE [LARGE SCALE GENOMIC DNA]</scope>
    <source>
        <strain evidence="2">R-o-18</strain>
        <tissue evidence="2">Leaf</tissue>
    </source>
</reference>
<gene>
    <name evidence="2" type="primary">A07p024650.1_BraROA</name>
    <name evidence="2" type="ORF">IGI04_027205</name>
</gene>
<organism evidence="2 3">
    <name type="scientific">Brassica rapa subsp. trilocularis</name>
    <dbReference type="NCBI Taxonomy" id="1813537"/>
    <lineage>
        <taxon>Eukaryota</taxon>
        <taxon>Viridiplantae</taxon>
        <taxon>Streptophyta</taxon>
        <taxon>Embryophyta</taxon>
        <taxon>Tracheophyta</taxon>
        <taxon>Spermatophyta</taxon>
        <taxon>Magnoliopsida</taxon>
        <taxon>eudicotyledons</taxon>
        <taxon>Gunneridae</taxon>
        <taxon>Pentapetalae</taxon>
        <taxon>rosids</taxon>
        <taxon>malvids</taxon>
        <taxon>Brassicales</taxon>
        <taxon>Brassicaceae</taxon>
        <taxon>Brassiceae</taxon>
        <taxon>Brassica</taxon>
    </lineage>
</organism>
<comment type="caution">
    <text evidence="2">The sequence shown here is derived from an EMBL/GenBank/DDBJ whole genome shotgun (WGS) entry which is preliminary data.</text>
</comment>
<evidence type="ECO:0000313" key="2">
    <source>
        <dbReference type="EMBL" id="KAG5379363.1"/>
    </source>
</evidence>
<sequence length="52" mass="5938">MQPTVVATGKNPPRVGYENSERKEWQSSVLQDRNTVENCVQMGLRAPNYTTR</sequence>
<dbReference type="EMBL" id="JADBGQ010000009">
    <property type="protein sequence ID" value="KAG5379363.1"/>
    <property type="molecule type" value="Genomic_DNA"/>
</dbReference>
<protein>
    <submittedName>
        <fullName evidence="2">Uncharacterized protein</fullName>
    </submittedName>
</protein>
<accession>A0ABQ7L207</accession>